<dbReference type="EMBL" id="LR721785">
    <property type="protein sequence ID" value="VVW59161.1"/>
    <property type="molecule type" value="Genomic_DNA"/>
</dbReference>
<dbReference type="PANTHER" id="PTHR47926">
    <property type="entry name" value="PENTATRICOPEPTIDE REPEAT-CONTAINING PROTEIN"/>
    <property type="match status" value="1"/>
</dbReference>
<feature type="domain" description="DYW" evidence="3">
    <location>
        <begin position="731"/>
        <end position="823"/>
    </location>
</feature>
<feature type="repeat" description="PPR" evidence="2">
    <location>
        <begin position="213"/>
        <end position="247"/>
    </location>
</feature>
<dbReference type="PANTHER" id="PTHR47926:SF475">
    <property type="entry name" value="DYW DOMAIN-CONTAINING PROTEIN"/>
    <property type="match status" value="1"/>
</dbReference>
<dbReference type="InterPro" id="IPR032867">
    <property type="entry name" value="DYW_dom"/>
</dbReference>
<dbReference type="FunFam" id="1.25.40.10:FF:000381">
    <property type="entry name" value="Pentatricopeptide repeat-containing protein"/>
    <property type="match status" value="1"/>
</dbReference>
<dbReference type="Pfam" id="PF13041">
    <property type="entry name" value="PPR_2"/>
    <property type="match status" value="4"/>
</dbReference>
<dbReference type="GO" id="GO:0099402">
    <property type="term" value="P:plant organ development"/>
    <property type="evidence" value="ECO:0007669"/>
    <property type="project" value="UniProtKB-ARBA"/>
</dbReference>
<dbReference type="Gene3D" id="1.25.40.10">
    <property type="entry name" value="Tetratricopeptide repeat domain"/>
    <property type="match status" value="5"/>
</dbReference>
<dbReference type="OMA" id="SWVEIKH"/>
<feature type="repeat" description="PPR" evidence="2">
    <location>
        <begin position="112"/>
        <end position="146"/>
    </location>
</feature>
<feature type="repeat" description="PPR" evidence="2">
    <location>
        <begin position="450"/>
        <end position="484"/>
    </location>
</feature>
<dbReference type="GO" id="GO:0009451">
    <property type="term" value="P:RNA modification"/>
    <property type="evidence" value="ECO:0007669"/>
    <property type="project" value="InterPro"/>
</dbReference>
<feature type="repeat" description="PPR" evidence="2">
    <location>
        <begin position="516"/>
        <end position="550"/>
    </location>
</feature>
<feature type="repeat" description="PPR" evidence="2">
    <location>
        <begin position="314"/>
        <end position="348"/>
    </location>
</feature>
<dbReference type="InterPro" id="IPR046960">
    <property type="entry name" value="PPR_At4g14850-like_plant"/>
</dbReference>
<dbReference type="Pfam" id="PF14432">
    <property type="entry name" value="DYW_deaminase"/>
    <property type="match status" value="1"/>
</dbReference>
<feature type="repeat" description="PPR" evidence="2">
    <location>
        <begin position="415"/>
        <end position="449"/>
    </location>
</feature>
<dbReference type="NCBIfam" id="TIGR00756">
    <property type="entry name" value="PPR"/>
    <property type="match status" value="7"/>
</dbReference>
<evidence type="ECO:0000313" key="4">
    <source>
        <dbReference type="EMBL" id="VVW59161.1"/>
    </source>
</evidence>
<reference evidence="4" key="1">
    <citation type="submission" date="2019-09" db="EMBL/GenBank/DDBJ databases">
        <authorList>
            <person name="Zhang L."/>
        </authorList>
    </citation>
    <scope>NUCLEOTIDE SEQUENCE</scope>
</reference>
<dbReference type="InterPro" id="IPR046848">
    <property type="entry name" value="E_motif"/>
</dbReference>
<organism evidence="4">
    <name type="scientific">Nymphaea colorata</name>
    <name type="common">pocket water lily</name>
    <dbReference type="NCBI Taxonomy" id="210225"/>
    <lineage>
        <taxon>Eukaryota</taxon>
        <taxon>Viridiplantae</taxon>
        <taxon>Streptophyta</taxon>
        <taxon>Embryophyta</taxon>
        <taxon>Tracheophyta</taxon>
        <taxon>Spermatophyta</taxon>
        <taxon>Magnoliopsida</taxon>
        <taxon>Nymphaeales</taxon>
        <taxon>Nymphaeaceae</taxon>
        <taxon>Nymphaea</taxon>
    </lineage>
</organism>
<dbReference type="Pfam" id="PF12854">
    <property type="entry name" value="PPR_1"/>
    <property type="match status" value="1"/>
</dbReference>
<dbReference type="FunFam" id="1.25.40.10:FF:000436">
    <property type="entry name" value="Pentatricopeptide repeat-containing protein At5g39350 family"/>
    <property type="match status" value="1"/>
</dbReference>
<gene>
    <name evidence="4" type="ORF">NYM_LOCUS23352</name>
</gene>
<dbReference type="Pfam" id="PF20431">
    <property type="entry name" value="E_motif"/>
    <property type="match status" value="1"/>
</dbReference>
<sequence>MKFFGVDFRHSFAFSRTYLATRTSIRPSVHNPGHPNHVDSHMIKTGFCPQIYGLNYVIDCLVKDGELSQARKLFEEMAQRNVISWNTLISGYVTSRDVCEARRLFDRATDRNLITWTVMMAGHAQSGETGEAFGLFSEMRRSDQQPDRVTLTTLLSACNVGGQSNSVRQVHSLVVKFGYGSTLLVANTLLDSYCKSGLLSCARQLLDQMPRRDCVTFNAMIAGYTKNGIAEEPLVLFLELQKSGLRPTEFTFAGVIAACTVIGDVGLGVQIHGCVVKMNYEWNVFVSNALLDMYVKSDEIGDATLLFDEMPQRDCVSYNIVITSYAWDGQWEESFNLFRKLQFAGFDPKQYPFATILSMLANSTALNVGKQVHAQAIITSAESEISVCNALIDLYAKCGNLEIAESLFRGRKDLNTVSWTSLISGYIQQCSYGKAMQFFSEMRMLGIHSDQATFSSILSACASLALLDLGRQVHSAMLKSGFMSNVFTGSALLDMYAKCGSIEYSMLAFKEMPNRNIVSWNSMISAYAQNGCGKAALDLFDEMLKLGAYPDSATFLSLLSACSHAGMADEGFYVFNSMSKIYGIHPRREHYACMVDVLGRIGKLDDAEKLINDMPFEPDEIMLSSILNSCKIHSNPQLAQRTADQLFHIGPRDASPYIAMSNIYAAAGRWEDVANVKKSMKGRGLIKEPAYSWVVIKQKTYSFSANDDSCPQMEEVKATLDMLHQKMIWMGFKPDTSCVLHRIKEEAKIEALRYHSEKLAVAFALINTPPGSPITVIKNLRACADCHVAIKLISKIVGRDITVRDSSRFHHFRDGVCSCGDFW</sequence>
<dbReference type="InterPro" id="IPR002885">
    <property type="entry name" value="PPR_rpt"/>
</dbReference>
<evidence type="ECO:0000256" key="2">
    <source>
        <dbReference type="PROSITE-ProRule" id="PRU00708"/>
    </source>
</evidence>
<dbReference type="GO" id="GO:0003723">
    <property type="term" value="F:RNA binding"/>
    <property type="evidence" value="ECO:0007669"/>
    <property type="project" value="InterPro"/>
</dbReference>
<accession>A0A5K1F3R4</accession>
<dbReference type="FunFam" id="1.25.40.10:FF:000285">
    <property type="entry name" value="Pentatricopeptide repeat-containing protein, chloroplastic"/>
    <property type="match status" value="1"/>
</dbReference>
<proteinExistence type="predicted"/>
<dbReference type="OrthoDB" id="1882346at2759"/>
<name>A0A5K1F3R4_9MAGN</name>
<dbReference type="GO" id="GO:0008270">
    <property type="term" value="F:zinc ion binding"/>
    <property type="evidence" value="ECO:0007669"/>
    <property type="project" value="InterPro"/>
</dbReference>
<keyword evidence="1" id="KW-0677">Repeat</keyword>
<dbReference type="PROSITE" id="PS51375">
    <property type="entry name" value="PPR"/>
    <property type="match status" value="8"/>
</dbReference>
<evidence type="ECO:0000256" key="1">
    <source>
        <dbReference type="ARBA" id="ARBA00022737"/>
    </source>
</evidence>
<dbReference type="Gramene" id="NC7G0236480.1">
    <property type="protein sequence ID" value="NC7G0236480.1:cds"/>
    <property type="gene ID" value="NC7G0236480"/>
</dbReference>
<dbReference type="Pfam" id="PF01535">
    <property type="entry name" value="PPR"/>
    <property type="match status" value="6"/>
</dbReference>
<feature type="repeat" description="PPR" evidence="2">
    <location>
        <begin position="182"/>
        <end position="212"/>
    </location>
</feature>
<dbReference type="InterPro" id="IPR011990">
    <property type="entry name" value="TPR-like_helical_dom_sf"/>
</dbReference>
<feature type="repeat" description="PPR" evidence="2">
    <location>
        <begin position="81"/>
        <end position="111"/>
    </location>
</feature>
<dbReference type="FunFam" id="1.25.40.10:FF:000158">
    <property type="entry name" value="pentatricopeptide repeat-containing protein At2g33680"/>
    <property type="match status" value="1"/>
</dbReference>
<evidence type="ECO:0000259" key="3">
    <source>
        <dbReference type="Pfam" id="PF14432"/>
    </source>
</evidence>
<dbReference type="AlphaFoldDB" id="A0A5K1F3R4"/>
<protein>
    <recommendedName>
        <fullName evidence="3">DYW domain-containing protein</fullName>
    </recommendedName>
</protein>